<dbReference type="AlphaFoldDB" id="U4Q2I2"/>
<gene>
    <name evidence="1" type="ORF">BN877_II0443</name>
</gene>
<proteinExistence type="predicted"/>
<accession>U4Q2I2</accession>
<evidence type="ECO:0000313" key="2">
    <source>
        <dbReference type="Proteomes" id="UP000016944"/>
    </source>
</evidence>
<dbReference type="KEGG" id="rir:BN877_II0443"/>
<evidence type="ECO:0000313" key="1">
    <source>
        <dbReference type="EMBL" id="CDI10243.1"/>
    </source>
</evidence>
<organism evidence="1 2">
    <name type="scientific">Agrobacterium pusense</name>
    <dbReference type="NCBI Taxonomy" id="648995"/>
    <lineage>
        <taxon>Bacteria</taxon>
        <taxon>Pseudomonadati</taxon>
        <taxon>Pseudomonadota</taxon>
        <taxon>Alphaproteobacteria</taxon>
        <taxon>Hyphomicrobiales</taxon>
        <taxon>Rhizobiaceae</taxon>
        <taxon>Rhizobium/Agrobacterium group</taxon>
        <taxon>Agrobacterium</taxon>
    </lineage>
</organism>
<protein>
    <submittedName>
        <fullName evidence="1">Uncharacterized protein</fullName>
    </submittedName>
</protein>
<sequence>MVQGMKADLFLVTRLTPGQTEQIESKRMKSLRHVRLLCSTHSILRRSSKIVNIFDKITIL</sequence>
<dbReference type="HOGENOM" id="CLU_2938616_0_0_5"/>
<reference evidence="1 2" key="1">
    <citation type="journal article" date="2013" name="Genome Announc.">
        <title>Complete Genome Sequence of the Sesbania Symbiont and Rice Growth-Promoting Endophyte Rhizobium sp. Strain IRBG74.</title>
        <authorList>
            <person name="Crook M.B."/>
            <person name="Mitra S."/>
            <person name="Ane J.M."/>
            <person name="Sadowsky M.J."/>
            <person name="Gyaneshwar P."/>
        </authorList>
    </citation>
    <scope>NUCLEOTIDE SEQUENCE [LARGE SCALE GENOMIC DNA]</scope>
    <source>
        <strain evidence="1 2">IRBG74</strain>
    </source>
</reference>
<dbReference type="Proteomes" id="UP000016944">
    <property type="component" value="Chromosome II"/>
</dbReference>
<dbReference type="EMBL" id="HG518323">
    <property type="protein sequence ID" value="CDI10243.1"/>
    <property type="molecule type" value="Genomic_DNA"/>
</dbReference>
<name>U4Q2I2_9HYPH</name>